<dbReference type="SMART" id="SM00355">
    <property type="entry name" value="ZnF_C2H2"/>
    <property type="match status" value="6"/>
</dbReference>
<feature type="domain" description="C2H2-type" evidence="12">
    <location>
        <begin position="250"/>
        <end position="277"/>
    </location>
</feature>
<dbReference type="GO" id="GO:0030674">
    <property type="term" value="F:protein-macromolecule adaptor activity"/>
    <property type="evidence" value="ECO:0007669"/>
    <property type="project" value="UniProtKB-ARBA"/>
</dbReference>
<dbReference type="GO" id="GO:0000981">
    <property type="term" value="F:DNA-binding transcription factor activity, RNA polymerase II-specific"/>
    <property type="evidence" value="ECO:0007669"/>
    <property type="project" value="TreeGrafter"/>
</dbReference>
<dbReference type="GO" id="GO:0005634">
    <property type="term" value="C:nucleus"/>
    <property type="evidence" value="ECO:0007669"/>
    <property type="project" value="UniProtKB-SubCell"/>
</dbReference>
<comment type="similarity">
    <text evidence="8">Belongs to the snail C2H2-type zinc-finger protein family.</text>
</comment>
<dbReference type="GO" id="GO:0008270">
    <property type="term" value="F:zinc ion binding"/>
    <property type="evidence" value="ECO:0007669"/>
    <property type="project" value="UniProtKB-KW"/>
</dbReference>
<comment type="caution">
    <text evidence="14">The sequence shown here is derived from an EMBL/GenBank/DDBJ whole genome shotgun (WGS) entry which is preliminary data.</text>
</comment>
<keyword evidence="6" id="KW-0238">DNA-binding</keyword>
<feature type="domain" description="C2H2-type" evidence="12">
    <location>
        <begin position="222"/>
        <end position="249"/>
    </location>
</feature>
<dbReference type="InterPro" id="IPR050527">
    <property type="entry name" value="Snail/Krueppel_Znf"/>
</dbReference>
<feature type="compositionally biased region" description="Polar residues" evidence="11">
    <location>
        <begin position="117"/>
        <end position="127"/>
    </location>
</feature>
<keyword evidence="5" id="KW-0862">Zinc</keyword>
<feature type="domain" description="C2H2-type" evidence="12">
    <location>
        <begin position="166"/>
        <end position="193"/>
    </location>
</feature>
<evidence type="ECO:0000256" key="4">
    <source>
        <dbReference type="ARBA" id="ARBA00022771"/>
    </source>
</evidence>
<comment type="caution">
    <text evidence="10">Lacks conserved residue(s) required for the propagation of feature annotation.</text>
</comment>
<comment type="subcellular location">
    <subcellularLocation>
        <location evidence="1">Nucleus</location>
    </subcellularLocation>
</comment>
<reference evidence="14" key="1">
    <citation type="submission" date="2021-04" db="EMBL/GenBank/DDBJ databases">
        <authorList>
            <person name="Tunstrom K."/>
        </authorList>
    </citation>
    <scope>NUCLEOTIDE SEQUENCE</scope>
</reference>
<evidence type="ECO:0000256" key="8">
    <source>
        <dbReference type="ARBA" id="ARBA00037948"/>
    </source>
</evidence>
<dbReference type="EMBL" id="CAJQZP010001279">
    <property type="protein sequence ID" value="CAG5036037.1"/>
    <property type="molecule type" value="Genomic_DNA"/>
</dbReference>
<evidence type="ECO:0000313" key="14">
    <source>
        <dbReference type="EMBL" id="CAG5036037.1"/>
    </source>
</evidence>
<proteinExistence type="inferred from homology"/>
<organism evidence="14 15">
    <name type="scientific">Parnassius apollo</name>
    <name type="common">Apollo butterfly</name>
    <name type="synonym">Papilio apollo</name>
    <dbReference type="NCBI Taxonomy" id="110799"/>
    <lineage>
        <taxon>Eukaryota</taxon>
        <taxon>Metazoa</taxon>
        <taxon>Ecdysozoa</taxon>
        <taxon>Arthropoda</taxon>
        <taxon>Hexapoda</taxon>
        <taxon>Insecta</taxon>
        <taxon>Pterygota</taxon>
        <taxon>Neoptera</taxon>
        <taxon>Endopterygota</taxon>
        <taxon>Lepidoptera</taxon>
        <taxon>Glossata</taxon>
        <taxon>Ditrysia</taxon>
        <taxon>Papilionoidea</taxon>
        <taxon>Papilionidae</taxon>
        <taxon>Parnassiinae</taxon>
        <taxon>Parnassini</taxon>
        <taxon>Parnassius</taxon>
        <taxon>Parnassius</taxon>
    </lineage>
</organism>
<keyword evidence="4 9" id="KW-0863">Zinc-finger</keyword>
<dbReference type="GO" id="GO:0000978">
    <property type="term" value="F:RNA polymerase II cis-regulatory region sequence-specific DNA binding"/>
    <property type="evidence" value="ECO:0007669"/>
    <property type="project" value="TreeGrafter"/>
</dbReference>
<dbReference type="FunFam" id="3.30.160.60:FF:002343">
    <property type="entry name" value="Zinc finger protein 33A"/>
    <property type="match status" value="1"/>
</dbReference>
<protein>
    <submittedName>
        <fullName evidence="14">(apollo) hypothetical protein</fullName>
    </submittedName>
</protein>
<dbReference type="AlphaFoldDB" id="A0A8S3XPD2"/>
<dbReference type="OrthoDB" id="9411774at2759"/>
<sequence>MSLANVMIYPNDGLPSTLCPICTERLENCIGFVQQCEKSDSYLRSGSNSIDNISGYDIKEGDKKGIKTPENDYNSCYANCVIKYSPSSDMAQDLSIDTNLNLDTNFIDKEIPIKSNTENVGNPYENSSKGENKKSQKQQCFTCGKVMSSRFRLKTHLRTHTGERPFSCPHCNKNFSLAQNLKVHLRIHTGEKPLRCNICGESFAHSAGLAVHRRKHTGLTPYQCILCPRSFRTVGHLQYHIRRHTGSKNFECDTCGRAFITRSDLKQHLLSHSGEKPHVCCICGVRLTRASHLKRHIRYLHNNVKESNVKESPSECCIKQGREGDKTKILADASDNNVVNN</sequence>
<dbReference type="InterPro" id="IPR012934">
    <property type="entry name" value="Znf_AD"/>
</dbReference>
<feature type="domain" description="C2H2-type" evidence="12">
    <location>
        <begin position="278"/>
        <end position="306"/>
    </location>
</feature>
<feature type="domain" description="C2H2-type" evidence="12">
    <location>
        <begin position="138"/>
        <end position="165"/>
    </location>
</feature>
<evidence type="ECO:0000256" key="6">
    <source>
        <dbReference type="ARBA" id="ARBA00023125"/>
    </source>
</evidence>
<evidence type="ECO:0000259" key="12">
    <source>
        <dbReference type="PROSITE" id="PS50157"/>
    </source>
</evidence>
<evidence type="ECO:0000259" key="13">
    <source>
        <dbReference type="PROSITE" id="PS51915"/>
    </source>
</evidence>
<keyword evidence="15" id="KW-1185">Reference proteome</keyword>
<evidence type="ECO:0000256" key="7">
    <source>
        <dbReference type="ARBA" id="ARBA00023242"/>
    </source>
</evidence>
<keyword evidence="3" id="KW-0677">Repeat</keyword>
<feature type="domain" description="C2H2-type" evidence="12">
    <location>
        <begin position="194"/>
        <end position="221"/>
    </location>
</feature>
<dbReference type="GO" id="GO:0000122">
    <property type="term" value="P:negative regulation of transcription by RNA polymerase II"/>
    <property type="evidence" value="ECO:0007669"/>
    <property type="project" value="UniProtKB-ARBA"/>
</dbReference>
<feature type="domain" description="ZAD" evidence="13">
    <location>
        <begin position="1"/>
        <end position="46"/>
    </location>
</feature>
<evidence type="ECO:0000256" key="5">
    <source>
        <dbReference type="ARBA" id="ARBA00022833"/>
    </source>
</evidence>
<evidence type="ECO:0000256" key="3">
    <source>
        <dbReference type="ARBA" id="ARBA00022737"/>
    </source>
</evidence>
<dbReference type="Pfam" id="PF13894">
    <property type="entry name" value="zf-C2H2_4"/>
    <property type="match status" value="1"/>
</dbReference>
<keyword evidence="7" id="KW-0539">Nucleus</keyword>
<dbReference type="FunFam" id="3.30.160.60:FF:000446">
    <property type="entry name" value="Zinc finger protein"/>
    <property type="match status" value="1"/>
</dbReference>
<dbReference type="PROSITE" id="PS50157">
    <property type="entry name" value="ZINC_FINGER_C2H2_2"/>
    <property type="match status" value="6"/>
</dbReference>
<evidence type="ECO:0000256" key="2">
    <source>
        <dbReference type="ARBA" id="ARBA00022723"/>
    </source>
</evidence>
<gene>
    <name evidence="14" type="ORF">PAPOLLO_LOCUS20712</name>
</gene>
<dbReference type="PROSITE" id="PS51915">
    <property type="entry name" value="ZAD"/>
    <property type="match status" value="1"/>
</dbReference>
<evidence type="ECO:0000256" key="10">
    <source>
        <dbReference type="PROSITE-ProRule" id="PRU01263"/>
    </source>
</evidence>
<evidence type="ECO:0000256" key="1">
    <source>
        <dbReference type="ARBA" id="ARBA00004123"/>
    </source>
</evidence>
<dbReference type="PANTHER" id="PTHR24388:SF50">
    <property type="entry name" value="ZINC FINGER PROTEIN 646"/>
    <property type="match status" value="1"/>
</dbReference>
<evidence type="ECO:0000313" key="15">
    <source>
        <dbReference type="Proteomes" id="UP000691718"/>
    </source>
</evidence>
<dbReference type="PROSITE" id="PS00028">
    <property type="entry name" value="ZINC_FINGER_C2H2_1"/>
    <property type="match status" value="6"/>
</dbReference>
<dbReference type="InterPro" id="IPR013087">
    <property type="entry name" value="Znf_C2H2_type"/>
</dbReference>
<dbReference type="FunFam" id="3.30.160.60:FF:001465">
    <property type="entry name" value="Zinc finger protein 560"/>
    <property type="match status" value="1"/>
</dbReference>
<dbReference type="FunFam" id="3.30.160.60:FF:000688">
    <property type="entry name" value="zinc finger protein 197 isoform X1"/>
    <property type="match status" value="1"/>
</dbReference>
<name>A0A8S3XPD2_PARAO</name>
<dbReference type="Proteomes" id="UP000691718">
    <property type="component" value="Unassembled WGS sequence"/>
</dbReference>
<evidence type="ECO:0000256" key="11">
    <source>
        <dbReference type="SAM" id="MobiDB-lite"/>
    </source>
</evidence>
<dbReference type="FunFam" id="3.30.160.60:FF:000100">
    <property type="entry name" value="Zinc finger 45-like"/>
    <property type="match status" value="1"/>
</dbReference>
<accession>A0A8S3XPD2</accession>
<feature type="region of interest" description="Disordered" evidence="11">
    <location>
        <begin position="117"/>
        <end position="136"/>
    </location>
</feature>
<keyword evidence="2" id="KW-0479">Metal-binding</keyword>
<evidence type="ECO:0000256" key="9">
    <source>
        <dbReference type="PROSITE-ProRule" id="PRU00042"/>
    </source>
</evidence>
<dbReference type="PANTHER" id="PTHR24388">
    <property type="entry name" value="ZINC FINGER PROTEIN"/>
    <property type="match status" value="1"/>
</dbReference>
<dbReference type="Pfam" id="PF00096">
    <property type="entry name" value="zf-C2H2"/>
    <property type="match status" value="4"/>
</dbReference>